<dbReference type="OrthoDB" id="9782972at2"/>
<dbReference type="Gene3D" id="3.20.20.140">
    <property type="entry name" value="Metal-dependent hydrolases"/>
    <property type="match status" value="1"/>
</dbReference>
<dbReference type="Pfam" id="PF01979">
    <property type="entry name" value="Amidohydro_1"/>
    <property type="match status" value="1"/>
</dbReference>
<dbReference type="SUPFAM" id="SSF51556">
    <property type="entry name" value="Metallo-dependent hydrolases"/>
    <property type="match status" value="1"/>
</dbReference>
<dbReference type="EMBL" id="SWDB01000007">
    <property type="protein sequence ID" value="TKB46585.1"/>
    <property type="molecule type" value="Genomic_DNA"/>
</dbReference>
<dbReference type="SUPFAM" id="SSF51338">
    <property type="entry name" value="Composite domain of metallo-dependent hydrolases"/>
    <property type="match status" value="2"/>
</dbReference>
<dbReference type="InterPro" id="IPR011059">
    <property type="entry name" value="Metal-dep_hydrolase_composite"/>
</dbReference>
<keyword evidence="1" id="KW-0732">Signal</keyword>
<gene>
    <name evidence="3" type="ORF">E8M12_03250</name>
</gene>
<dbReference type="InterPro" id="IPR032466">
    <property type="entry name" value="Metal_Hydrolase"/>
</dbReference>
<organism evidence="3 4">
    <name type="scientific">Thalassotalea mangrovi</name>
    <dbReference type="NCBI Taxonomy" id="2572245"/>
    <lineage>
        <taxon>Bacteria</taxon>
        <taxon>Pseudomonadati</taxon>
        <taxon>Pseudomonadota</taxon>
        <taxon>Gammaproteobacteria</taxon>
        <taxon>Alteromonadales</taxon>
        <taxon>Colwelliaceae</taxon>
        <taxon>Thalassotalea</taxon>
    </lineage>
</organism>
<dbReference type="Proteomes" id="UP000307999">
    <property type="component" value="Unassembled WGS sequence"/>
</dbReference>
<dbReference type="InterPro" id="IPR006680">
    <property type="entry name" value="Amidohydro-rel"/>
</dbReference>
<keyword evidence="4" id="KW-1185">Reference proteome</keyword>
<protein>
    <submittedName>
        <fullName evidence="3">Amidohydrolase family protein</fullName>
    </submittedName>
</protein>
<feature type="domain" description="Amidohydrolase-related" evidence="2">
    <location>
        <begin position="99"/>
        <end position="438"/>
    </location>
</feature>
<comment type="caution">
    <text evidence="3">The sequence shown here is derived from an EMBL/GenBank/DDBJ whole genome shotgun (WGS) entry which is preliminary data.</text>
</comment>
<sequence length="474" mass="51441">MVNALLCRLGQYLPVLSSAWTCTILCFFLIASSNASLAAEQGREPAAILIENVNIFDGKRDAIKANQFVLIVGQQIQTISDTKIPFQGNAVRIDATGFTLMPGLIESHGHLAHVASLEQLKYQLDWSDIGVRQAAIAKSWLLDGFTTIRDVGGPTLGLKRTIDAGIVPGPRIYSSGAIITPTAGIEDYQSVNARTRNMTFANDREHLESLGYYSRVDGVAQILTATRNNLGSGVSQIKIMAGASANDGKAPAARLPFRPEEIKAAVNVATDSGTYASAHVYYPVQINQFIEAGGMSIEHARAIDNPTMKKVVNKGVFVSVPLRALSKDNSDGDNSDQQNLLQLVQKHNPKMVFATDAKGSVDNQARQRRQELFERARLLGNFATLKSATSVAGELMQLSEHRNPYKLGKLGVIEQGAYADLLVVAGNPLADISLLGARKSWKNKESPEPIDTIKVIIKDGKIVKNIVRRRNQAN</sequence>
<dbReference type="AlphaFoldDB" id="A0A4V5NUI7"/>
<evidence type="ECO:0000313" key="3">
    <source>
        <dbReference type="EMBL" id="TKB46585.1"/>
    </source>
</evidence>
<dbReference type="GO" id="GO:0016810">
    <property type="term" value="F:hydrolase activity, acting on carbon-nitrogen (but not peptide) bonds"/>
    <property type="evidence" value="ECO:0007669"/>
    <property type="project" value="InterPro"/>
</dbReference>
<evidence type="ECO:0000313" key="4">
    <source>
        <dbReference type="Proteomes" id="UP000307999"/>
    </source>
</evidence>
<dbReference type="PANTHER" id="PTHR43135">
    <property type="entry name" value="ALPHA-D-RIBOSE 1-METHYLPHOSPHONATE 5-TRIPHOSPHATE DIPHOSPHATASE"/>
    <property type="match status" value="1"/>
</dbReference>
<dbReference type="Gene3D" id="2.30.40.10">
    <property type="entry name" value="Urease, subunit C, domain 1"/>
    <property type="match status" value="1"/>
</dbReference>
<feature type="signal peptide" evidence="1">
    <location>
        <begin position="1"/>
        <end position="38"/>
    </location>
</feature>
<name>A0A4V5NUI7_9GAMM</name>
<feature type="chain" id="PRO_5020235611" evidence="1">
    <location>
        <begin position="39"/>
        <end position="474"/>
    </location>
</feature>
<reference evidence="3 4" key="1">
    <citation type="submission" date="2019-04" db="EMBL/GenBank/DDBJ databases">
        <title>Thalassotalea guangxiensis sp. nov., isolated from sediment of the coastal wetland.</title>
        <authorList>
            <person name="Zheng S."/>
            <person name="Zhang D."/>
        </authorList>
    </citation>
    <scope>NUCLEOTIDE SEQUENCE [LARGE SCALE GENOMIC DNA]</scope>
    <source>
        <strain evidence="3 4">ZS-4</strain>
    </source>
</reference>
<keyword evidence="3" id="KW-0378">Hydrolase</keyword>
<evidence type="ECO:0000259" key="2">
    <source>
        <dbReference type="Pfam" id="PF01979"/>
    </source>
</evidence>
<proteinExistence type="predicted"/>
<accession>A0A4V5NUI7</accession>
<evidence type="ECO:0000256" key="1">
    <source>
        <dbReference type="SAM" id="SignalP"/>
    </source>
</evidence>
<dbReference type="InterPro" id="IPR051781">
    <property type="entry name" value="Metallo-dep_Hydrolase"/>
</dbReference>
<dbReference type="PANTHER" id="PTHR43135:SF3">
    <property type="entry name" value="ALPHA-D-RIBOSE 1-METHYLPHOSPHONATE 5-TRIPHOSPHATE DIPHOSPHATASE"/>
    <property type="match status" value="1"/>
</dbReference>